<dbReference type="GeneID" id="19332681"/>
<gene>
    <name evidence="2" type="ORF">MYCFIDRAFT_171683</name>
</gene>
<dbReference type="VEuPathDB" id="FungiDB:MYCFIDRAFT_171683"/>
<evidence type="ECO:0000313" key="2">
    <source>
        <dbReference type="EMBL" id="EME85814.1"/>
    </source>
</evidence>
<keyword evidence="1" id="KW-1133">Transmembrane helix</keyword>
<dbReference type="Proteomes" id="UP000016932">
    <property type="component" value="Unassembled WGS sequence"/>
</dbReference>
<keyword evidence="1" id="KW-0812">Transmembrane</keyword>
<dbReference type="AlphaFoldDB" id="M3A3Z0"/>
<proteinExistence type="predicted"/>
<dbReference type="eggNOG" id="ENOG502R56Z">
    <property type="taxonomic scope" value="Eukaryota"/>
</dbReference>
<organism evidence="2 3">
    <name type="scientific">Pseudocercospora fijiensis (strain CIRAD86)</name>
    <name type="common">Black leaf streak disease fungus</name>
    <name type="synonym">Mycosphaerella fijiensis</name>
    <dbReference type="NCBI Taxonomy" id="383855"/>
    <lineage>
        <taxon>Eukaryota</taxon>
        <taxon>Fungi</taxon>
        <taxon>Dikarya</taxon>
        <taxon>Ascomycota</taxon>
        <taxon>Pezizomycotina</taxon>
        <taxon>Dothideomycetes</taxon>
        <taxon>Dothideomycetidae</taxon>
        <taxon>Mycosphaerellales</taxon>
        <taxon>Mycosphaerellaceae</taxon>
        <taxon>Pseudocercospora</taxon>
    </lineage>
</organism>
<evidence type="ECO:0000313" key="3">
    <source>
        <dbReference type="Proteomes" id="UP000016932"/>
    </source>
</evidence>
<dbReference type="OrthoDB" id="3648816at2759"/>
<dbReference type="KEGG" id="pfj:MYCFIDRAFT_171683"/>
<feature type="transmembrane region" description="Helical" evidence="1">
    <location>
        <begin position="495"/>
        <end position="515"/>
    </location>
</feature>
<protein>
    <submittedName>
        <fullName evidence="2">Uncharacterized protein</fullName>
    </submittedName>
</protein>
<accession>M3A3Z0</accession>
<sequence length="556" mass="61061">MRILHADGALEDLETRLALEATPASRSKSGLPRHILTVHIIVQPFRRAHGRQVVVISQKIFLPTRRSVRRMRTAGHTLSDLHWKPYGLYLVHLVSYYGRTMSTGTPPADIVVDAHSQPARPAKTHALRVRGTPSTRIAQRFVYILPGGRAKLFAPRDACDDALCFSPELLTGLAVTMTSAFSPDSAAFPIATLKAPQWSAFILTPHSNPMFGRLATQLLALTAYQHKRRTHNTPATMNPFMQDSIMSSTGMPTLGRRAKGFETGASPFGPGGAVPVHQMNFLMGGMGRHGMYNTPFGAGAYPHPRAPFPLGYTAAPMMPMSMGPYMMGDGGMDSFMPSPFGSSMRGAGMNSYPPFPMSGMGGFGGAPTLLDELDDSDDSGVWDGDDDVETFSGPFDIFYRANRRAKRRHKGESHPLDYCTPTTPLLSVFSSLPSGCFLNFHCGLGWRRRDDSWRPTLRHVRHVHHDATNDGNARNGDGNARNGNGYGYGHASYRMHVSTLMGIPGALISLYIFLLKQHRRSSSSLSSAYEHDCRQTIASLGSGQKYWHLRARFVNV</sequence>
<name>M3A3Z0_PSEFD</name>
<evidence type="ECO:0000256" key="1">
    <source>
        <dbReference type="SAM" id="Phobius"/>
    </source>
</evidence>
<keyword evidence="1" id="KW-0472">Membrane</keyword>
<reference evidence="2 3" key="1">
    <citation type="journal article" date="2012" name="PLoS Pathog.">
        <title>Diverse lifestyles and strategies of plant pathogenesis encoded in the genomes of eighteen Dothideomycetes fungi.</title>
        <authorList>
            <person name="Ohm R.A."/>
            <person name="Feau N."/>
            <person name="Henrissat B."/>
            <person name="Schoch C.L."/>
            <person name="Horwitz B.A."/>
            <person name="Barry K.W."/>
            <person name="Condon B.J."/>
            <person name="Copeland A.C."/>
            <person name="Dhillon B."/>
            <person name="Glaser F."/>
            <person name="Hesse C.N."/>
            <person name="Kosti I."/>
            <person name="LaButti K."/>
            <person name="Lindquist E.A."/>
            <person name="Lucas S."/>
            <person name="Salamov A.A."/>
            <person name="Bradshaw R.E."/>
            <person name="Ciuffetti L."/>
            <person name="Hamelin R.C."/>
            <person name="Kema G.H.J."/>
            <person name="Lawrence C."/>
            <person name="Scott J.A."/>
            <person name="Spatafora J.W."/>
            <person name="Turgeon B.G."/>
            <person name="de Wit P.J.G.M."/>
            <person name="Zhong S."/>
            <person name="Goodwin S.B."/>
            <person name="Grigoriev I.V."/>
        </authorList>
    </citation>
    <scope>NUCLEOTIDE SEQUENCE [LARGE SCALE GENOMIC DNA]</scope>
    <source>
        <strain evidence="2 3">CIRAD86</strain>
    </source>
</reference>
<dbReference type="RefSeq" id="XP_007923300.1">
    <property type="nucleotide sequence ID" value="XM_007925109.1"/>
</dbReference>
<keyword evidence="3" id="KW-1185">Reference proteome</keyword>
<dbReference type="HOGENOM" id="CLU_490116_0_0_1"/>
<dbReference type="EMBL" id="KB446556">
    <property type="protein sequence ID" value="EME85814.1"/>
    <property type="molecule type" value="Genomic_DNA"/>
</dbReference>